<dbReference type="Proteomes" id="UP000029264">
    <property type="component" value="Unassembled WGS sequence"/>
</dbReference>
<accession>A0A094JCD4</accession>
<gene>
    <name evidence="8" type="ORF">HR45_13715</name>
</gene>
<keyword evidence="6" id="KW-0521">NADP</keyword>
<keyword evidence="6" id="KW-0560">Oxidoreductase</keyword>
<dbReference type="EMBL" id="JPEO01000011">
    <property type="protein sequence ID" value="KFZ36857.1"/>
    <property type="molecule type" value="Genomic_DNA"/>
</dbReference>
<dbReference type="EC" id="1.1.1.133" evidence="3 6"/>
<dbReference type="Pfam" id="PF04321">
    <property type="entry name" value="RmlD_sub_bind"/>
    <property type="match status" value="1"/>
</dbReference>
<evidence type="ECO:0000256" key="3">
    <source>
        <dbReference type="ARBA" id="ARBA00012929"/>
    </source>
</evidence>
<evidence type="ECO:0000259" key="7">
    <source>
        <dbReference type="Pfam" id="PF04321"/>
    </source>
</evidence>
<comment type="cofactor">
    <cofactor evidence="6">
        <name>Mg(2+)</name>
        <dbReference type="ChEBI" id="CHEBI:18420"/>
    </cofactor>
    <text evidence="6">Binds 1 Mg(2+) ion per monomer.</text>
</comment>
<sequence>MVIDFLLTGAGGQIGTYLERLLKQSGMPYVSFTHHQLDITDSIQLKALIAKFKPKCVINAAAYTAVDAAESDPTSAYAVNVLAVVNLARIVESIGATLIHISTDYVFDGAKVGPYYEVDHPNPLSAYGQSKLRAEMVIAENCSRYLVLRTSWVFSERGVNFVKSMLKLSLERDVICVVNDQLGGPTYANDIATTLMTMAKQTLNPEFDEWGIFHFSGFPYVNWYEFATQIFESALNQGVLEKVPRLSPISSTQYSSKVNRPANSCLDCSKIRTTFGIYPSDWKLALSNLSGYLPNS</sequence>
<dbReference type="eggNOG" id="COG1091">
    <property type="taxonomic scope" value="Bacteria"/>
</dbReference>
<dbReference type="PANTHER" id="PTHR10491">
    <property type="entry name" value="DTDP-4-DEHYDRORHAMNOSE REDUCTASE"/>
    <property type="match status" value="1"/>
</dbReference>
<dbReference type="UniPathway" id="UPA00281"/>
<dbReference type="UniPathway" id="UPA00124"/>
<proteinExistence type="inferred from homology"/>
<dbReference type="GO" id="GO:0009243">
    <property type="term" value="P:O antigen biosynthetic process"/>
    <property type="evidence" value="ECO:0007669"/>
    <property type="project" value="UniProtKB-UniPathway"/>
</dbReference>
<dbReference type="Gene3D" id="3.90.25.10">
    <property type="entry name" value="UDP-galactose 4-epimerase, domain 1"/>
    <property type="match status" value="1"/>
</dbReference>
<comment type="catalytic activity">
    <reaction evidence="5 6">
        <text>dTDP-beta-L-rhamnose + NADP(+) = dTDP-4-dehydro-beta-L-rhamnose + NADPH + H(+)</text>
        <dbReference type="Rhea" id="RHEA:21796"/>
        <dbReference type="ChEBI" id="CHEBI:15378"/>
        <dbReference type="ChEBI" id="CHEBI:57510"/>
        <dbReference type="ChEBI" id="CHEBI:57783"/>
        <dbReference type="ChEBI" id="CHEBI:58349"/>
        <dbReference type="ChEBI" id="CHEBI:62830"/>
        <dbReference type="EC" id="1.1.1.133"/>
    </reaction>
</comment>
<evidence type="ECO:0000256" key="1">
    <source>
        <dbReference type="ARBA" id="ARBA00004781"/>
    </source>
</evidence>
<reference evidence="8 9" key="1">
    <citation type="submission" date="2014-06" db="EMBL/GenBank/DDBJ databases">
        <title>Shewanella sp. YQH10.</title>
        <authorList>
            <person name="Liu Y."/>
            <person name="Zeng R."/>
        </authorList>
    </citation>
    <scope>NUCLEOTIDE SEQUENCE [LARGE SCALE GENOMIC DNA]</scope>
    <source>
        <strain evidence="8 9">YQH10</strain>
    </source>
</reference>
<evidence type="ECO:0000313" key="9">
    <source>
        <dbReference type="Proteomes" id="UP000029264"/>
    </source>
</evidence>
<protein>
    <recommendedName>
        <fullName evidence="4 6">dTDP-4-dehydrorhamnose reductase</fullName>
        <ecNumber evidence="3 6">1.1.1.133</ecNumber>
    </recommendedName>
</protein>
<evidence type="ECO:0000256" key="6">
    <source>
        <dbReference type="RuleBase" id="RU364082"/>
    </source>
</evidence>
<dbReference type="GO" id="GO:0008831">
    <property type="term" value="F:dTDP-4-dehydrorhamnose reductase activity"/>
    <property type="evidence" value="ECO:0007669"/>
    <property type="project" value="UniProtKB-EC"/>
</dbReference>
<evidence type="ECO:0000256" key="4">
    <source>
        <dbReference type="ARBA" id="ARBA00017099"/>
    </source>
</evidence>
<dbReference type="AlphaFoldDB" id="A0A094JCD4"/>
<evidence type="ECO:0000256" key="5">
    <source>
        <dbReference type="ARBA" id="ARBA00048200"/>
    </source>
</evidence>
<comment type="function">
    <text evidence="6">Catalyzes the reduction of dTDP-6-deoxy-L-lyxo-4-hexulose to yield dTDP-L-rhamnose.</text>
</comment>
<dbReference type="STRING" id="1515746.HR45_13715"/>
<feature type="domain" description="RmlD-like substrate binding" evidence="7">
    <location>
        <begin position="6"/>
        <end position="288"/>
    </location>
</feature>
<dbReference type="InterPro" id="IPR036291">
    <property type="entry name" value="NAD(P)-bd_dom_sf"/>
</dbReference>
<dbReference type="SUPFAM" id="SSF51735">
    <property type="entry name" value="NAD(P)-binding Rossmann-fold domains"/>
    <property type="match status" value="1"/>
</dbReference>
<comment type="pathway">
    <text evidence="1 6">Carbohydrate biosynthesis; dTDP-L-rhamnose biosynthesis.</text>
</comment>
<comment type="similarity">
    <text evidence="2 6">Belongs to the dTDP-4-dehydrorhamnose reductase family.</text>
</comment>
<organism evidence="8 9">
    <name type="scientific">Shewanella mangrovi</name>
    <dbReference type="NCBI Taxonomy" id="1515746"/>
    <lineage>
        <taxon>Bacteria</taxon>
        <taxon>Pseudomonadati</taxon>
        <taxon>Pseudomonadota</taxon>
        <taxon>Gammaproteobacteria</taxon>
        <taxon>Alteromonadales</taxon>
        <taxon>Shewanellaceae</taxon>
        <taxon>Shewanella</taxon>
    </lineage>
</organism>
<keyword evidence="9" id="KW-1185">Reference proteome</keyword>
<dbReference type="Gene3D" id="3.40.50.720">
    <property type="entry name" value="NAD(P)-binding Rossmann-like Domain"/>
    <property type="match status" value="1"/>
</dbReference>
<name>A0A094JCD4_9GAMM</name>
<dbReference type="GO" id="GO:0019305">
    <property type="term" value="P:dTDP-rhamnose biosynthetic process"/>
    <property type="evidence" value="ECO:0007669"/>
    <property type="project" value="UniProtKB-UniPathway"/>
</dbReference>
<dbReference type="NCBIfam" id="TIGR01214">
    <property type="entry name" value="rmlD"/>
    <property type="match status" value="1"/>
</dbReference>
<comment type="caution">
    <text evidence="8">The sequence shown here is derived from an EMBL/GenBank/DDBJ whole genome shotgun (WGS) entry which is preliminary data.</text>
</comment>
<dbReference type="InterPro" id="IPR005913">
    <property type="entry name" value="dTDP_dehydrorham_reduct"/>
</dbReference>
<dbReference type="RefSeq" id="WP_037443791.1">
    <property type="nucleotide sequence ID" value="NZ_JPEO01000011.1"/>
</dbReference>
<evidence type="ECO:0000313" key="8">
    <source>
        <dbReference type="EMBL" id="KFZ36857.1"/>
    </source>
</evidence>
<evidence type="ECO:0000256" key="2">
    <source>
        <dbReference type="ARBA" id="ARBA00010944"/>
    </source>
</evidence>
<dbReference type="PANTHER" id="PTHR10491:SF4">
    <property type="entry name" value="METHIONINE ADENOSYLTRANSFERASE 2 SUBUNIT BETA"/>
    <property type="match status" value="1"/>
</dbReference>
<dbReference type="InterPro" id="IPR029903">
    <property type="entry name" value="RmlD-like-bd"/>
</dbReference>
<dbReference type="CDD" id="cd05254">
    <property type="entry name" value="dTDP_HR_like_SDR_e"/>
    <property type="match status" value="1"/>
</dbReference>